<dbReference type="STRING" id="146891.A9601_14421"/>
<name>A2BSG4_PROMS</name>
<keyword evidence="5" id="KW-0511">Multifunctional enzyme</keyword>
<dbReference type="GO" id="GO:0033786">
    <property type="term" value="F:heptose-1-phosphate adenylyltransferase activity"/>
    <property type="evidence" value="ECO:0007669"/>
    <property type="project" value="TreeGrafter"/>
</dbReference>
<dbReference type="InterPro" id="IPR011611">
    <property type="entry name" value="PfkB_dom"/>
</dbReference>
<dbReference type="InterPro" id="IPR029056">
    <property type="entry name" value="Ribokinase-like"/>
</dbReference>
<dbReference type="KEGG" id="pmb:A9601_14421"/>
<evidence type="ECO:0000256" key="5">
    <source>
        <dbReference type="ARBA" id="ARBA00023268"/>
    </source>
</evidence>
<dbReference type="RefSeq" id="WP_011818862.1">
    <property type="nucleotide sequence ID" value="NC_008816.1"/>
</dbReference>
<dbReference type="GO" id="GO:0005829">
    <property type="term" value="C:cytosol"/>
    <property type="evidence" value="ECO:0007669"/>
    <property type="project" value="TreeGrafter"/>
</dbReference>
<dbReference type="AlphaFoldDB" id="A2BSG4"/>
<dbReference type="Proteomes" id="UP000002590">
    <property type="component" value="Chromosome"/>
</dbReference>
<keyword evidence="3" id="KW-0808">Transferase</keyword>
<dbReference type="InterPro" id="IPR004821">
    <property type="entry name" value="Cyt_trans-like"/>
</dbReference>
<dbReference type="PANTHER" id="PTHR46969:SF1">
    <property type="entry name" value="BIFUNCTIONAL PROTEIN HLDE"/>
    <property type="match status" value="1"/>
</dbReference>
<dbReference type="PANTHER" id="PTHR46969">
    <property type="entry name" value="BIFUNCTIONAL PROTEIN HLDE"/>
    <property type="match status" value="1"/>
</dbReference>
<evidence type="ECO:0000259" key="7">
    <source>
        <dbReference type="Pfam" id="PF00294"/>
    </source>
</evidence>
<dbReference type="eggNOG" id="COG2870">
    <property type="taxonomic scope" value="Bacteria"/>
</dbReference>
<dbReference type="EMBL" id="CP000551">
    <property type="protein sequence ID" value="ABM70725.1"/>
    <property type="molecule type" value="Genomic_DNA"/>
</dbReference>
<dbReference type="InterPro" id="IPR014729">
    <property type="entry name" value="Rossmann-like_a/b/a_fold"/>
</dbReference>
<dbReference type="SUPFAM" id="SSF53613">
    <property type="entry name" value="Ribokinase-like"/>
    <property type="match status" value="1"/>
</dbReference>
<evidence type="ECO:0000256" key="2">
    <source>
        <dbReference type="ARBA" id="ARBA00003753"/>
    </source>
</evidence>
<evidence type="ECO:0000256" key="1">
    <source>
        <dbReference type="ARBA" id="ARBA00002319"/>
    </source>
</evidence>
<dbReference type="GO" id="GO:0033785">
    <property type="term" value="F:heptose 7-phosphate kinase activity"/>
    <property type="evidence" value="ECO:0007669"/>
    <property type="project" value="TreeGrafter"/>
</dbReference>
<protein>
    <submittedName>
        <fullName evidence="9">Putative ADP-heptose synthase</fullName>
    </submittedName>
</protein>
<dbReference type="HOGENOM" id="CLU_534032_0_0_3"/>
<comment type="function">
    <text evidence="1">Catalyzes the phosphorylation of D-glycero-D-manno-heptose 7-phosphate at the C-1 position to selectively form D-glycero-beta-D-manno-heptose-1,7-bisphosphate.</text>
</comment>
<accession>A2BSG4</accession>
<dbReference type="OrthoDB" id="9802794at2"/>
<reference evidence="9 10" key="1">
    <citation type="journal article" date="2007" name="PLoS Genet.">
        <title>Patterns and implications of gene gain and loss in the evolution of Prochlorococcus.</title>
        <authorList>
            <person name="Kettler G.C."/>
            <person name="Martiny A.C."/>
            <person name="Huang K."/>
            <person name="Zucker J."/>
            <person name="Coleman M.L."/>
            <person name="Rodrigue S."/>
            <person name="Chen F."/>
            <person name="Lapidus A."/>
            <person name="Ferriera S."/>
            <person name="Johnson J."/>
            <person name="Steglich C."/>
            <person name="Church G.M."/>
            <person name="Richardson P."/>
            <person name="Chisholm S.W."/>
        </authorList>
    </citation>
    <scope>NUCLEOTIDE SEQUENCE [LARGE SCALE GENOMIC DNA]</scope>
    <source>
        <strain evidence="9 10">AS9601</strain>
    </source>
</reference>
<keyword evidence="6" id="KW-0119">Carbohydrate metabolism</keyword>
<feature type="domain" description="Cytidyltransferase-like" evidence="8">
    <location>
        <begin position="24"/>
        <end position="127"/>
    </location>
</feature>
<dbReference type="Gene3D" id="3.40.1190.20">
    <property type="match status" value="1"/>
</dbReference>
<dbReference type="eggNOG" id="COG0615">
    <property type="taxonomic scope" value="Bacteria"/>
</dbReference>
<dbReference type="Pfam" id="PF00294">
    <property type="entry name" value="PfkB"/>
    <property type="match status" value="1"/>
</dbReference>
<dbReference type="Gene3D" id="3.40.50.620">
    <property type="entry name" value="HUPs"/>
    <property type="match status" value="1"/>
</dbReference>
<evidence type="ECO:0000256" key="3">
    <source>
        <dbReference type="ARBA" id="ARBA00022679"/>
    </source>
</evidence>
<evidence type="ECO:0000256" key="6">
    <source>
        <dbReference type="ARBA" id="ARBA00023277"/>
    </source>
</evidence>
<dbReference type="Pfam" id="PF01467">
    <property type="entry name" value="CTP_transf_like"/>
    <property type="match status" value="1"/>
</dbReference>
<sequence length="501" mass="55368">MRNEISTIIELSEANFYSNCILGYGHFNSIHPGHIRYLKHAREINKLFVVAILKDLSCEGLIFNQTERANSLAQLGIADAIILLPDNSLNKAVKKINPKEVILGKEYENSELEDIKETIKTLHKTKKSIFFHAGEISYASSELLTISEDNLKNKREKEFLKALERQNITVDCLREASKNIKKSNLIVIGDSILDQYTACEAIGMSAEAPVIVVKELDQKNFLGGASIVASHISSIGSSCKFISIIGNDGEGSWIRNSLKENSVISELIIDQSRPTTFKKRYLVENQKLFRVSRLDDHMITKEMTKLILNKVESLSCESEGIVISDFAYGLISDELIEGLEKCAKKNNLKLYGDSQSSSQIGDILRMKNFTLLCPNEKEARIAMNNKDIGLDELCRKLMDKTNCQNLIMKLGANGFVVYSKSLNNSLQIQAFPALSVNPVDVSGAGDTLLSIMATGMCNESSIMKIAALACCGASIAVDTMGNNPIDIDKVLNKAIQIISKN</sequence>
<dbReference type="InterPro" id="IPR011913">
    <property type="entry name" value="RfaE_dom_I"/>
</dbReference>
<keyword evidence="4" id="KW-0418">Kinase</keyword>
<evidence type="ECO:0000259" key="8">
    <source>
        <dbReference type="Pfam" id="PF01467"/>
    </source>
</evidence>
<dbReference type="GO" id="GO:0016773">
    <property type="term" value="F:phosphotransferase activity, alcohol group as acceptor"/>
    <property type="evidence" value="ECO:0007669"/>
    <property type="project" value="InterPro"/>
</dbReference>
<dbReference type="SUPFAM" id="SSF52374">
    <property type="entry name" value="Nucleotidylyl transferase"/>
    <property type="match status" value="1"/>
</dbReference>
<gene>
    <name evidence="9" type="primary">rfaE</name>
    <name evidence="9" type="ordered locus">A9601_14421</name>
</gene>
<evidence type="ECO:0000256" key="4">
    <source>
        <dbReference type="ARBA" id="ARBA00022777"/>
    </source>
</evidence>
<dbReference type="CDD" id="cd01172">
    <property type="entry name" value="RfaE_like"/>
    <property type="match status" value="1"/>
</dbReference>
<feature type="domain" description="Carbohydrate kinase PfkB" evidence="7">
    <location>
        <begin position="184"/>
        <end position="482"/>
    </location>
</feature>
<organism evidence="9 10">
    <name type="scientific">Prochlorococcus marinus (strain AS9601)</name>
    <dbReference type="NCBI Taxonomy" id="146891"/>
    <lineage>
        <taxon>Bacteria</taxon>
        <taxon>Bacillati</taxon>
        <taxon>Cyanobacteriota</taxon>
        <taxon>Cyanophyceae</taxon>
        <taxon>Synechococcales</taxon>
        <taxon>Prochlorococcaceae</taxon>
        <taxon>Prochlorococcus</taxon>
    </lineage>
</organism>
<evidence type="ECO:0000313" key="10">
    <source>
        <dbReference type="Proteomes" id="UP000002590"/>
    </source>
</evidence>
<evidence type="ECO:0000313" key="9">
    <source>
        <dbReference type="EMBL" id="ABM70725.1"/>
    </source>
</evidence>
<proteinExistence type="predicted"/>
<comment type="function">
    <text evidence="2">Catalyzes the ADP transfer from ATP to D-glycero-beta-D-manno-heptose 1-phosphate, yielding ADP-D-glycero-beta-D-manno-heptose.</text>
</comment>